<dbReference type="SUPFAM" id="SSF50447">
    <property type="entry name" value="Translation proteins"/>
    <property type="match status" value="1"/>
</dbReference>
<dbReference type="InterPro" id="IPR018165">
    <property type="entry name" value="Ala-tRNA-synth_IIc_core"/>
</dbReference>
<dbReference type="InterPro" id="IPR018163">
    <property type="entry name" value="Thr/Ala-tRNA-synth_IIc_edit"/>
</dbReference>
<proteinExistence type="predicted"/>
<evidence type="ECO:0000256" key="3">
    <source>
        <dbReference type="ARBA" id="ARBA00022833"/>
    </source>
</evidence>
<protein>
    <recommendedName>
        <fullName evidence="1">Alanine--tRNA ligase</fullName>
    </recommendedName>
    <alternativeName>
        <fullName evidence="5">Alanyl-tRNA synthetase</fullName>
    </alternativeName>
</protein>
<dbReference type="PROSITE" id="PS50860">
    <property type="entry name" value="AA_TRNA_LIGASE_II_ALA"/>
    <property type="match status" value="1"/>
</dbReference>
<sequence>MTDKLYCRDGYLQSIEAEVIASDSNGIVLDRTIFYPEGGGQPGDRGFFGKWQIIDTQKNSEGDPLHIINGDKPAVGTKALLTLDWEHRYFYMTEHSAQHLISALLFKHGIGTVAVHQGERFFTVETDKEDIDASILLSVEEEAGEAIRSSLAITQREMSHEEAEALGMRRSIKVEGDVKVVFIDSLDAVACGGVHLRSTKEIKEIQYCGFERIRSHVRTIWKCGDTSIQYRRQNKAIVSSLCAMLSAEDDSVIESVERLIAEVGEVRHELKNAERKIAEMELEKHSGKAAIFRTSVPVSSFDGVIVENDGSVAFIIDDDGRFMFHGTKDDFDALKTELPLKGGGRGSIYRGAVSGDIASILGIAEVLLNGRSS</sequence>
<dbReference type="Gene3D" id="2.40.30.130">
    <property type="match status" value="1"/>
</dbReference>
<dbReference type="Gene3D" id="6.10.250.550">
    <property type="match status" value="1"/>
</dbReference>
<keyword evidence="7" id="KW-0175">Coiled coil</keyword>
<evidence type="ECO:0000256" key="7">
    <source>
        <dbReference type="SAM" id="Coils"/>
    </source>
</evidence>
<comment type="caution">
    <text evidence="9">The sequence shown here is derived from an EMBL/GenBank/DDBJ whole genome shotgun (WGS) entry which is preliminary data.</text>
</comment>
<dbReference type="InterPro" id="IPR051335">
    <property type="entry name" value="Alanyl-tRNA_Editing_Enzymes"/>
</dbReference>
<keyword evidence="2" id="KW-0479">Metal-binding</keyword>
<evidence type="ECO:0000259" key="8">
    <source>
        <dbReference type="PROSITE" id="PS50860"/>
    </source>
</evidence>
<dbReference type="GO" id="GO:0005524">
    <property type="term" value="F:ATP binding"/>
    <property type="evidence" value="ECO:0007669"/>
    <property type="project" value="InterPro"/>
</dbReference>
<dbReference type="Pfam" id="PF01411">
    <property type="entry name" value="tRNA-synt_2c"/>
    <property type="match status" value="1"/>
</dbReference>
<evidence type="ECO:0000256" key="1">
    <source>
        <dbReference type="ARBA" id="ARBA00017959"/>
    </source>
</evidence>
<gene>
    <name evidence="9" type="ORF">IAA97_00370</name>
</gene>
<dbReference type="GO" id="GO:0003676">
    <property type="term" value="F:nucleic acid binding"/>
    <property type="evidence" value="ECO:0007669"/>
    <property type="project" value="InterPro"/>
</dbReference>
<evidence type="ECO:0000256" key="4">
    <source>
        <dbReference type="ARBA" id="ARBA00024779"/>
    </source>
</evidence>
<feature type="domain" description="Alanyl-transfer RNA synthetases family profile" evidence="8">
    <location>
        <begin position="1"/>
        <end position="220"/>
    </location>
</feature>
<evidence type="ECO:0000256" key="6">
    <source>
        <dbReference type="ARBA" id="ARBA00048300"/>
    </source>
</evidence>
<evidence type="ECO:0000256" key="2">
    <source>
        <dbReference type="ARBA" id="ARBA00022723"/>
    </source>
</evidence>
<dbReference type="SUPFAM" id="SSF55186">
    <property type="entry name" value="ThrRS/AlaRS common domain"/>
    <property type="match status" value="1"/>
</dbReference>
<name>A0A9D9H1J4_9SPIO</name>
<evidence type="ECO:0000313" key="9">
    <source>
        <dbReference type="EMBL" id="MBO8435425.1"/>
    </source>
</evidence>
<organism evidence="9 10">
    <name type="scientific">Candidatus Ornithospirochaeta stercoripullorum</name>
    <dbReference type="NCBI Taxonomy" id="2840899"/>
    <lineage>
        <taxon>Bacteria</taxon>
        <taxon>Pseudomonadati</taxon>
        <taxon>Spirochaetota</taxon>
        <taxon>Spirochaetia</taxon>
        <taxon>Spirochaetales</taxon>
        <taxon>Spirochaetaceae</taxon>
        <taxon>Spirochaetaceae incertae sedis</taxon>
        <taxon>Candidatus Ornithospirochaeta</taxon>
    </lineage>
</organism>
<evidence type="ECO:0000256" key="5">
    <source>
        <dbReference type="ARBA" id="ARBA00032577"/>
    </source>
</evidence>
<comment type="catalytic activity">
    <reaction evidence="6">
        <text>tRNA(Ala) + L-alanine + ATP = L-alanyl-tRNA(Ala) + AMP + diphosphate</text>
        <dbReference type="Rhea" id="RHEA:12540"/>
        <dbReference type="Rhea" id="RHEA-COMP:9657"/>
        <dbReference type="Rhea" id="RHEA-COMP:9923"/>
        <dbReference type="ChEBI" id="CHEBI:30616"/>
        <dbReference type="ChEBI" id="CHEBI:33019"/>
        <dbReference type="ChEBI" id="CHEBI:57972"/>
        <dbReference type="ChEBI" id="CHEBI:78442"/>
        <dbReference type="ChEBI" id="CHEBI:78497"/>
        <dbReference type="ChEBI" id="CHEBI:456215"/>
        <dbReference type="EC" id="6.1.1.7"/>
    </reaction>
</comment>
<dbReference type="InterPro" id="IPR009000">
    <property type="entry name" value="Transl_B-barrel_sf"/>
</dbReference>
<dbReference type="InterPro" id="IPR018164">
    <property type="entry name" value="Ala-tRNA-synth_IIc_N"/>
</dbReference>
<dbReference type="GO" id="GO:0002161">
    <property type="term" value="F:aminoacyl-tRNA deacylase activity"/>
    <property type="evidence" value="ECO:0007669"/>
    <property type="project" value="UniProtKB-ARBA"/>
</dbReference>
<dbReference type="EMBL" id="JADIMT010000005">
    <property type="protein sequence ID" value="MBO8435425.1"/>
    <property type="molecule type" value="Genomic_DNA"/>
</dbReference>
<reference evidence="9" key="2">
    <citation type="journal article" date="2021" name="PeerJ">
        <title>Extensive microbial diversity within the chicken gut microbiome revealed by metagenomics and culture.</title>
        <authorList>
            <person name="Gilroy R."/>
            <person name="Ravi A."/>
            <person name="Getino M."/>
            <person name="Pursley I."/>
            <person name="Horton D.L."/>
            <person name="Alikhan N.F."/>
            <person name="Baker D."/>
            <person name="Gharbi K."/>
            <person name="Hall N."/>
            <person name="Watson M."/>
            <person name="Adriaenssens E.M."/>
            <person name="Foster-Nyarko E."/>
            <person name="Jarju S."/>
            <person name="Secka A."/>
            <person name="Antonio M."/>
            <person name="Oren A."/>
            <person name="Chaudhuri R.R."/>
            <person name="La Ragione R."/>
            <person name="Hildebrand F."/>
            <person name="Pallen M.J."/>
        </authorList>
    </citation>
    <scope>NUCLEOTIDE SEQUENCE</scope>
    <source>
        <strain evidence="9">7293</strain>
    </source>
</reference>
<dbReference type="Proteomes" id="UP000823615">
    <property type="component" value="Unassembled WGS sequence"/>
</dbReference>
<dbReference type="PANTHER" id="PTHR43462:SF1">
    <property type="entry name" value="ALANYL-TRNA EDITING PROTEIN AARSD1"/>
    <property type="match status" value="1"/>
</dbReference>
<dbReference type="AlphaFoldDB" id="A0A9D9H1J4"/>
<dbReference type="GO" id="GO:0046872">
    <property type="term" value="F:metal ion binding"/>
    <property type="evidence" value="ECO:0007669"/>
    <property type="project" value="UniProtKB-KW"/>
</dbReference>
<accession>A0A9D9H1J4</accession>
<dbReference type="PANTHER" id="PTHR43462">
    <property type="entry name" value="ALANYL-TRNA EDITING PROTEIN"/>
    <property type="match status" value="1"/>
</dbReference>
<feature type="coiled-coil region" evidence="7">
    <location>
        <begin position="256"/>
        <end position="290"/>
    </location>
</feature>
<keyword evidence="3" id="KW-0862">Zinc</keyword>
<dbReference type="GO" id="GO:0006419">
    <property type="term" value="P:alanyl-tRNA aminoacylation"/>
    <property type="evidence" value="ECO:0007669"/>
    <property type="project" value="InterPro"/>
</dbReference>
<dbReference type="Gene3D" id="3.30.980.10">
    <property type="entry name" value="Threonyl-trna Synthetase, Chain A, domain 2"/>
    <property type="match status" value="1"/>
</dbReference>
<evidence type="ECO:0000313" key="10">
    <source>
        <dbReference type="Proteomes" id="UP000823615"/>
    </source>
</evidence>
<reference evidence="9" key="1">
    <citation type="submission" date="2020-10" db="EMBL/GenBank/DDBJ databases">
        <authorList>
            <person name="Gilroy R."/>
        </authorList>
    </citation>
    <scope>NUCLEOTIDE SEQUENCE</scope>
    <source>
        <strain evidence="9">7293</strain>
    </source>
</reference>
<dbReference type="GO" id="GO:0004813">
    <property type="term" value="F:alanine-tRNA ligase activity"/>
    <property type="evidence" value="ECO:0007669"/>
    <property type="project" value="UniProtKB-EC"/>
</dbReference>
<comment type="function">
    <text evidence="4">Catalyzes the attachment of alanine to tRNA(Ala) in a two-step reaction: alanine is first activated by ATP to form Ala-AMP and then transferred to the acceptor end of tRNA(Ala). Also edits incorrectly charged Ser-tRNA(Ala) and Gly-tRNA(Ala) via its editing domain.</text>
</comment>